<accession>A0ABR1ERW3</accession>
<keyword evidence="3" id="KW-1185">Reference proteome</keyword>
<feature type="compositionally biased region" description="Polar residues" evidence="1">
    <location>
        <begin position="223"/>
        <end position="243"/>
    </location>
</feature>
<evidence type="ECO:0000313" key="3">
    <source>
        <dbReference type="Proteomes" id="UP001303046"/>
    </source>
</evidence>
<organism evidence="2 3">
    <name type="scientific">Necator americanus</name>
    <name type="common">Human hookworm</name>
    <dbReference type="NCBI Taxonomy" id="51031"/>
    <lineage>
        <taxon>Eukaryota</taxon>
        <taxon>Metazoa</taxon>
        <taxon>Ecdysozoa</taxon>
        <taxon>Nematoda</taxon>
        <taxon>Chromadorea</taxon>
        <taxon>Rhabditida</taxon>
        <taxon>Rhabditina</taxon>
        <taxon>Rhabditomorpha</taxon>
        <taxon>Strongyloidea</taxon>
        <taxon>Ancylostomatidae</taxon>
        <taxon>Bunostominae</taxon>
        <taxon>Necator</taxon>
    </lineage>
</organism>
<feature type="region of interest" description="Disordered" evidence="1">
    <location>
        <begin position="185"/>
        <end position="243"/>
    </location>
</feature>
<name>A0ABR1ERW3_NECAM</name>
<gene>
    <name evidence="2" type="primary">Necator_chrX.g25507</name>
    <name evidence="2" type="ORF">RB195_025341</name>
</gene>
<evidence type="ECO:0000256" key="1">
    <source>
        <dbReference type="SAM" id="MobiDB-lite"/>
    </source>
</evidence>
<dbReference type="EMBL" id="JAVFWL010000006">
    <property type="protein sequence ID" value="KAK6765380.1"/>
    <property type="molecule type" value="Genomic_DNA"/>
</dbReference>
<reference evidence="2 3" key="1">
    <citation type="submission" date="2023-08" db="EMBL/GenBank/DDBJ databases">
        <title>A Necator americanus chromosomal reference genome.</title>
        <authorList>
            <person name="Ilik V."/>
            <person name="Petrzelkova K.J."/>
            <person name="Pardy F."/>
            <person name="Fuh T."/>
            <person name="Niatou-Singa F.S."/>
            <person name="Gouil Q."/>
            <person name="Baker L."/>
            <person name="Ritchie M.E."/>
            <person name="Jex A.R."/>
            <person name="Gazzola D."/>
            <person name="Li H."/>
            <person name="Toshio Fujiwara R."/>
            <person name="Zhan B."/>
            <person name="Aroian R.V."/>
            <person name="Pafco B."/>
            <person name="Schwarz E.M."/>
        </authorList>
    </citation>
    <scope>NUCLEOTIDE SEQUENCE [LARGE SCALE GENOMIC DNA]</scope>
    <source>
        <strain evidence="2 3">Aroian</strain>
        <tissue evidence="2">Whole animal</tissue>
    </source>
</reference>
<evidence type="ECO:0000313" key="2">
    <source>
        <dbReference type="EMBL" id="KAK6765380.1"/>
    </source>
</evidence>
<sequence length="243" mass="28075">MLRLVRQYTSITPGSPEYGLGALLYNKLPGFAKARIYDKTGGQKNLTPNELMTLLSDIVKKESTLRQVEQSTNSSYATYHVLEKQGRPTPWKSVERRHAPSSIAPRMPTTRCPFCKRSNYNAYKCRTFSTTEKRRNRTKDNKLCLKGLRGDHRTTSCKRPPCHTCNYHHHPALCFKVKNFRKTPQASNTQPINQTLSLPRRPQEFSLRENNNRLREDKRSTQHRNSSQHVNFSENISKARSPS</sequence>
<comment type="caution">
    <text evidence="2">The sequence shown here is derived from an EMBL/GenBank/DDBJ whole genome shotgun (WGS) entry which is preliminary data.</text>
</comment>
<protein>
    <submittedName>
        <fullName evidence="2">Uncharacterized protein</fullName>
    </submittedName>
</protein>
<feature type="compositionally biased region" description="Basic and acidic residues" evidence="1">
    <location>
        <begin position="201"/>
        <end position="220"/>
    </location>
</feature>
<dbReference type="Proteomes" id="UP001303046">
    <property type="component" value="Unassembled WGS sequence"/>
</dbReference>
<feature type="compositionally biased region" description="Polar residues" evidence="1">
    <location>
        <begin position="185"/>
        <end position="197"/>
    </location>
</feature>
<proteinExistence type="predicted"/>